<dbReference type="InterPro" id="IPR036778">
    <property type="entry name" value="OHCU_decarboxylase_sf"/>
</dbReference>
<evidence type="ECO:0000256" key="2">
    <source>
        <dbReference type="ARBA" id="ARBA00004754"/>
    </source>
</evidence>
<dbReference type="AlphaFoldDB" id="A0A916XDP5"/>
<name>A0A916XDP5_9ACTN</name>
<dbReference type="Proteomes" id="UP000641514">
    <property type="component" value="Unassembled WGS sequence"/>
</dbReference>
<evidence type="ECO:0000256" key="4">
    <source>
        <dbReference type="ARBA" id="ARBA00022631"/>
    </source>
</evidence>
<proteinExistence type="predicted"/>
<reference evidence="8" key="2">
    <citation type="submission" date="2020-09" db="EMBL/GenBank/DDBJ databases">
        <authorList>
            <person name="Sun Q."/>
            <person name="Zhou Y."/>
        </authorList>
    </citation>
    <scope>NUCLEOTIDE SEQUENCE</scope>
    <source>
        <strain evidence="8">CGMCC 1.15478</strain>
    </source>
</reference>
<evidence type="ECO:0000313" key="8">
    <source>
        <dbReference type="EMBL" id="GGC63046.1"/>
    </source>
</evidence>
<keyword evidence="4" id="KW-0659">Purine metabolism</keyword>
<keyword evidence="9" id="KW-1185">Reference proteome</keyword>
<evidence type="ECO:0000259" key="7">
    <source>
        <dbReference type="Pfam" id="PF09349"/>
    </source>
</evidence>
<dbReference type="Gene3D" id="1.10.3330.10">
    <property type="entry name" value="Oxo-4-hydroxy-4-carboxy-5-ureidoimidazoline decarboxylase"/>
    <property type="match status" value="1"/>
</dbReference>
<dbReference type="EMBL" id="BMJH01000001">
    <property type="protein sequence ID" value="GGC63046.1"/>
    <property type="molecule type" value="Genomic_DNA"/>
</dbReference>
<dbReference type="EC" id="4.1.1.97" evidence="3"/>
<protein>
    <recommendedName>
        <fullName evidence="3">2-oxo-4-hydroxy-4-carboxy-5-ureidoimidazoline decarboxylase</fullName>
        <ecNumber evidence="3">4.1.1.97</ecNumber>
    </recommendedName>
</protein>
<keyword evidence="5" id="KW-0210">Decarboxylase</keyword>
<evidence type="ECO:0000256" key="6">
    <source>
        <dbReference type="ARBA" id="ARBA00023239"/>
    </source>
</evidence>
<evidence type="ECO:0000256" key="3">
    <source>
        <dbReference type="ARBA" id="ARBA00012257"/>
    </source>
</evidence>
<dbReference type="PANTHER" id="PTHR43466:SF1">
    <property type="entry name" value="2-OXO-4-HYDROXY-4-CARBOXY-5-UREIDOIMIDAZOLINE DECARBOXYLASE-RELATED"/>
    <property type="match status" value="1"/>
</dbReference>
<comment type="pathway">
    <text evidence="2">Purine metabolism; urate degradation; (S)-allantoin from urate: step 3/3.</text>
</comment>
<dbReference type="InterPro" id="IPR018020">
    <property type="entry name" value="OHCU_decarboxylase"/>
</dbReference>
<comment type="catalytic activity">
    <reaction evidence="1">
        <text>5-hydroxy-2-oxo-4-ureido-2,5-dihydro-1H-imidazole-5-carboxylate + H(+) = (S)-allantoin + CO2</text>
        <dbReference type="Rhea" id="RHEA:26301"/>
        <dbReference type="ChEBI" id="CHEBI:15378"/>
        <dbReference type="ChEBI" id="CHEBI:15678"/>
        <dbReference type="ChEBI" id="CHEBI:16526"/>
        <dbReference type="ChEBI" id="CHEBI:58639"/>
        <dbReference type="EC" id="4.1.1.97"/>
    </reaction>
</comment>
<accession>A0A916XDP5</accession>
<evidence type="ECO:0000313" key="9">
    <source>
        <dbReference type="Proteomes" id="UP000641514"/>
    </source>
</evidence>
<keyword evidence="6" id="KW-0456">Lyase</keyword>
<dbReference type="SUPFAM" id="SSF158694">
    <property type="entry name" value="UraD-Like"/>
    <property type="match status" value="1"/>
</dbReference>
<evidence type="ECO:0000256" key="1">
    <source>
        <dbReference type="ARBA" id="ARBA00001163"/>
    </source>
</evidence>
<dbReference type="GO" id="GO:0019628">
    <property type="term" value="P:urate catabolic process"/>
    <property type="evidence" value="ECO:0007669"/>
    <property type="project" value="TreeGrafter"/>
</dbReference>
<evidence type="ECO:0000256" key="5">
    <source>
        <dbReference type="ARBA" id="ARBA00022793"/>
    </source>
</evidence>
<dbReference type="GO" id="GO:0006144">
    <property type="term" value="P:purine nucleobase metabolic process"/>
    <property type="evidence" value="ECO:0007669"/>
    <property type="project" value="UniProtKB-KW"/>
</dbReference>
<sequence length="90" mass="10299">MSGRSADEQARVSAADDQVLSELIALNELYEATFGHVYLVFAHGRSAEELVAVLKRRMSNDTDVEWRNTRLELAKITEFRLRNLFGDERV</sequence>
<dbReference type="GO" id="GO:0051997">
    <property type="term" value="F:2-oxo-4-hydroxy-4-carboxy-5-ureidoimidazoline decarboxylase activity"/>
    <property type="evidence" value="ECO:0007669"/>
    <property type="project" value="UniProtKB-EC"/>
</dbReference>
<organism evidence="8 9">
    <name type="scientific">Hoyosella rhizosphaerae</name>
    <dbReference type="NCBI Taxonomy" id="1755582"/>
    <lineage>
        <taxon>Bacteria</taxon>
        <taxon>Bacillati</taxon>
        <taxon>Actinomycetota</taxon>
        <taxon>Actinomycetes</taxon>
        <taxon>Mycobacteriales</taxon>
        <taxon>Hoyosellaceae</taxon>
        <taxon>Hoyosella</taxon>
    </lineage>
</organism>
<gene>
    <name evidence="8" type="ORF">GCM10011410_14340</name>
</gene>
<feature type="domain" description="Oxo-4-hydroxy-4-carboxy-5-ureidoimidazoline decarboxylase" evidence="7">
    <location>
        <begin position="2"/>
        <end position="82"/>
    </location>
</feature>
<dbReference type="PANTHER" id="PTHR43466">
    <property type="entry name" value="2-OXO-4-HYDROXY-4-CARBOXY-5-UREIDOIMIDAZOLINE DECARBOXYLASE-RELATED"/>
    <property type="match status" value="1"/>
</dbReference>
<comment type="caution">
    <text evidence="8">The sequence shown here is derived from an EMBL/GenBank/DDBJ whole genome shotgun (WGS) entry which is preliminary data.</text>
</comment>
<reference evidence="8" key="1">
    <citation type="journal article" date="2014" name="Int. J. Syst. Evol. Microbiol.">
        <title>Complete genome sequence of Corynebacterium casei LMG S-19264T (=DSM 44701T), isolated from a smear-ripened cheese.</title>
        <authorList>
            <consortium name="US DOE Joint Genome Institute (JGI-PGF)"/>
            <person name="Walter F."/>
            <person name="Albersmeier A."/>
            <person name="Kalinowski J."/>
            <person name="Ruckert C."/>
        </authorList>
    </citation>
    <scope>NUCLEOTIDE SEQUENCE</scope>
    <source>
        <strain evidence="8">CGMCC 1.15478</strain>
    </source>
</reference>
<dbReference type="Pfam" id="PF09349">
    <property type="entry name" value="OHCU_decarbox"/>
    <property type="match status" value="1"/>
</dbReference>